<feature type="region of interest" description="Disordered" evidence="1">
    <location>
        <begin position="224"/>
        <end position="293"/>
    </location>
</feature>
<feature type="compositionally biased region" description="Pro residues" evidence="1">
    <location>
        <begin position="227"/>
        <end position="237"/>
    </location>
</feature>
<organism evidence="2">
    <name type="scientific">Puccinia triticina (isolate 1-1 / race 1 (BBBD))</name>
    <name type="common">Brown leaf rust fungus</name>
    <dbReference type="NCBI Taxonomy" id="630390"/>
    <lineage>
        <taxon>Eukaryota</taxon>
        <taxon>Fungi</taxon>
        <taxon>Dikarya</taxon>
        <taxon>Basidiomycota</taxon>
        <taxon>Pucciniomycotina</taxon>
        <taxon>Pucciniomycetes</taxon>
        <taxon>Pucciniales</taxon>
        <taxon>Pucciniaceae</taxon>
        <taxon>Puccinia</taxon>
    </lineage>
</organism>
<keyword evidence="4" id="KW-1185">Reference proteome</keyword>
<feature type="compositionally biased region" description="Basic residues" evidence="1">
    <location>
        <begin position="675"/>
        <end position="684"/>
    </location>
</feature>
<feature type="compositionally biased region" description="Pro residues" evidence="1">
    <location>
        <begin position="269"/>
        <end position="287"/>
    </location>
</feature>
<feature type="compositionally biased region" description="Polar residues" evidence="1">
    <location>
        <begin position="729"/>
        <end position="744"/>
    </location>
</feature>
<feature type="compositionally biased region" description="Polar residues" evidence="1">
    <location>
        <begin position="428"/>
        <end position="444"/>
    </location>
</feature>
<reference evidence="2" key="2">
    <citation type="submission" date="2016-05" db="EMBL/GenBank/DDBJ databases">
        <title>Comparative analysis highlights variable genome content of wheat rusts and divergence of the mating loci.</title>
        <authorList>
            <person name="Cuomo C.A."/>
            <person name="Bakkeren G."/>
            <person name="Szabo L."/>
            <person name="Khalil H."/>
            <person name="Joly D."/>
            <person name="Goldberg J."/>
            <person name="Young S."/>
            <person name="Zeng Q."/>
            <person name="Fellers J."/>
        </authorList>
    </citation>
    <scope>NUCLEOTIDE SEQUENCE [LARGE SCALE GENOMIC DNA]</scope>
    <source>
        <strain evidence="2">1-1 BBBD Race 1</strain>
    </source>
</reference>
<name>A0A180GJY4_PUCT1</name>
<feature type="region of interest" description="Disordered" evidence="1">
    <location>
        <begin position="1"/>
        <end position="212"/>
    </location>
</feature>
<feature type="compositionally biased region" description="Low complexity" evidence="1">
    <location>
        <begin position="192"/>
        <end position="202"/>
    </location>
</feature>
<feature type="compositionally biased region" description="Basic and acidic residues" evidence="1">
    <location>
        <begin position="462"/>
        <end position="474"/>
    </location>
</feature>
<accession>A0A180GJY4</accession>
<feature type="compositionally biased region" description="Polar residues" evidence="1">
    <location>
        <begin position="36"/>
        <end position="56"/>
    </location>
</feature>
<feature type="compositionally biased region" description="Low complexity" evidence="1">
    <location>
        <begin position="713"/>
        <end position="728"/>
    </location>
</feature>
<feature type="compositionally biased region" description="Low complexity" evidence="1">
    <location>
        <begin position="253"/>
        <end position="268"/>
    </location>
</feature>
<feature type="compositionally biased region" description="Basic and acidic residues" evidence="1">
    <location>
        <begin position="693"/>
        <end position="705"/>
    </location>
</feature>
<dbReference type="EMBL" id="ADAS02000058">
    <property type="protein sequence ID" value="OAV92844.1"/>
    <property type="molecule type" value="Genomic_DNA"/>
</dbReference>
<sequence>MTASSSRHQIDYKFPDPTDPLQFASRPEPDSLIESPHSSPRNTAQSDTDWSILSTNPKPPQSTLPPPSSSSSSAQNYHQEHTTQPPQEQPPAMPEDQHKCQLWIENLPPAAKEPDAPMIDSLTQTVLPSTTNQKPADPSQSLDYSQYTTDLGPNDSASQCVYHRPPPPPPPPAAATPAQADLPVPEPDRHPAAQTPAAGGAADCPLDPAMDLSSSYLTPELLLSAAPPNPALTPSPSAPRSAPADPGPPAPRPASSQPSHAASKGTPSPAIPPKTSPPSAPAQAPHTPPRHSPAKSRLVLFLFMSAASVLVYRLYSSRPQSAPLNHPLARGPAPTEDLFRAAIINEPRVVEEDDTAPIVPHTEPAQVVLLSRDETEPDDDLGLASVPDIDQPEKDDPSPLGAPPIVPDTEPHQVVLLSRDESEPADDLQSSSAPDTHQPVQSVESPAEEESPNPGVGPPPTRLDEAAATEDEKNGTAQPVSPPPDRRLPPPDYVFWTPVFALIGTLLLLPRWISGREEAGAGEPLSVDELLSSLEERADPPGSFGELRASLAAIARDGPALARLARTLKSRARKQGCPPVELGLLAWTASVAGNEQAATDTWARFWALLGAPSASPTEARWLALVEQLGRAYNGPVKTEFDDGSSVATLKASSPALKPDPDGPTPDLPAPDPPARARKSAKRKASLGPASRAVEAKPAPEEESALRHSRRKTVPAAALVPQAPALPRPNTRTSAPLAPITNSSYPGEPRDPPAAPPPTAPTRAGRRDGPPAVRSSPRLRDKVERKP</sequence>
<dbReference type="STRING" id="630390.A0A180GJY4"/>
<protein>
    <submittedName>
        <fullName evidence="2 3">Uncharacterized protein</fullName>
    </submittedName>
</protein>
<feature type="compositionally biased region" description="Pro residues" evidence="1">
    <location>
        <begin position="164"/>
        <end position="174"/>
    </location>
</feature>
<feature type="region of interest" description="Disordered" evidence="1">
    <location>
        <begin position="370"/>
        <end position="408"/>
    </location>
</feature>
<evidence type="ECO:0000313" key="2">
    <source>
        <dbReference type="EMBL" id="OAV92844.1"/>
    </source>
</evidence>
<feature type="compositionally biased region" description="Basic and acidic residues" evidence="1">
    <location>
        <begin position="777"/>
        <end position="786"/>
    </location>
</feature>
<reference evidence="3 4" key="3">
    <citation type="journal article" date="2017" name="G3 (Bethesda)">
        <title>Comparative analysis highlights variable genome content of wheat rusts and divergence of the mating loci.</title>
        <authorList>
            <person name="Cuomo C.A."/>
            <person name="Bakkeren G."/>
            <person name="Khalil H.B."/>
            <person name="Panwar V."/>
            <person name="Joly D."/>
            <person name="Linning R."/>
            <person name="Sakthikumar S."/>
            <person name="Song X."/>
            <person name="Adiconis X."/>
            <person name="Fan L."/>
            <person name="Goldberg J.M."/>
            <person name="Levin J.Z."/>
            <person name="Young S."/>
            <person name="Zeng Q."/>
            <person name="Anikster Y."/>
            <person name="Bruce M."/>
            <person name="Wang M."/>
            <person name="Yin C."/>
            <person name="McCallum B."/>
            <person name="Szabo L.J."/>
            <person name="Hulbert S."/>
            <person name="Chen X."/>
            <person name="Fellers J.P."/>
        </authorList>
    </citation>
    <scope>NUCLEOTIDE SEQUENCE</scope>
    <source>
        <strain evidence="3">isolate 1-1 / race 1 (BBBD)</strain>
        <strain evidence="4">Isolate 1-1 / race 1 (BBBD)</strain>
    </source>
</reference>
<dbReference type="AlphaFoldDB" id="A0A180GJY4"/>
<gene>
    <name evidence="2" type="ORF">PTTG_27502</name>
</gene>
<reference evidence="3" key="4">
    <citation type="submission" date="2025-05" db="UniProtKB">
        <authorList>
            <consortium name="EnsemblFungi"/>
        </authorList>
    </citation>
    <scope>IDENTIFICATION</scope>
    <source>
        <strain evidence="3">isolate 1-1 / race 1 (BBBD)</strain>
    </source>
</reference>
<feature type="compositionally biased region" description="Pro residues" evidence="1">
    <location>
        <begin position="57"/>
        <end position="68"/>
    </location>
</feature>
<dbReference type="OrthoDB" id="2519167at2759"/>
<proteinExistence type="predicted"/>
<feature type="region of interest" description="Disordered" evidence="1">
    <location>
        <begin position="420"/>
        <end position="488"/>
    </location>
</feature>
<dbReference type="VEuPathDB" id="FungiDB:PTTG_27502"/>
<evidence type="ECO:0000256" key="1">
    <source>
        <dbReference type="SAM" id="MobiDB-lite"/>
    </source>
</evidence>
<dbReference type="Proteomes" id="UP000005240">
    <property type="component" value="Unassembled WGS sequence"/>
</dbReference>
<feature type="region of interest" description="Disordered" evidence="1">
    <location>
        <begin position="637"/>
        <end position="786"/>
    </location>
</feature>
<reference evidence="2" key="1">
    <citation type="submission" date="2009-11" db="EMBL/GenBank/DDBJ databases">
        <authorList>
            <consortium name="The Broad Institute Genome Sequencing Platform"/>
            <person name="Ward D."/>
            <person name="Feldgarden M."/>
            <person name="Earl A."/>
            <person name="Young S.K."/>
            <person name="Zeng Q."/>
            <person name="Koehrsen M."/>
            <person name="Alvarado L."/>
            <person name="Berlin A."/>
            <person name="Bochicchio J."/>
            <person name="Borenstein D."/>
            <person name="Chapman S.B."/>
            <person name="Chen Z."/>
            <person name="Engels R."/>
            <person name="Freedman E."/>
            <person name="Gellesch M."/>
            <person name="Goldberg J."/>
            <person name="Griggs A."/>
            <person name="Gujja S."/>
            <person name="Heilman E."/>
            <person name="Heiman D."/>
            <person name="Hepburn T."/>
            <person name="Howarth C."/>
            <person name="Jen D."/>
            <person name="Larson L."/>
            <person name="Lewis B."/>
            <person name="Mehta T."/>
            <person name="Park D."/>
            <person name="Pearson M."/>
            <person name="Roberts A."/>
            <person name="Saif S."/>
            <person name="Shea T."/>
            <person name="Shenoy N."/>
            <person name="Sisk P."/>
            <person name="Stolte C."/>
            <person name="Sykes S."/>
            <person name="Thomson T."/>
            <person name="Walk T."/>
            <person name="White J."/>
            <person name="Yandava C."/>
            <person name="Izard J."/>
            <person name="Baranova O.V."/>
            <person name="Blanton J.M."/>
            <person name="Tanner A.C."/>
            <person name="Dewhirst F.E."/>
            <person name="Haas B."/>
            <person name="Nusbaum C."/>
            <person name="Birren B."/>
        </authorList>
    </citation>
    <scope>NUCLEOTIDE SEQUENCE [LARGE SCALE GENOMIC DNA]</scope>
    <source>
        <strain evidence="2">1-1 BBBD Race 1</strain>
    </source>
</reference>
<feature type="compositionally biased region" description="Pro residues" evidence="1">
    <location>
        <begin position="661"/>
        <end position="673"/>
    </location>
</feature>
<evidence type="ECO:0000313" key="3">
    <source>
        <dbReference type="EnsemblFungi" id="PTTG_27502-t43_1-p1"/>
    </source>
</evidence>
<feature type="compositionally biased region" description="Polar residues" evidence="1">
    <location>
        <begin position="121"/>
        <end position="159"/>
    </location>
</feature>
<evidence type="ECO:0000313" key="4">
    <source>
        <dbReference type="Proteomes" id="UP000005240"/>
    </source>
</evidence>
<dbReference type="EnsemblFungi" id="PTTG_27502-t43_1">
    <property type="protein sequence ID" value="PTTG_27502-t43_1-p1"/>
    <property type="gene ID" value="PTTG_27502"/>
</dbReference>